<evidence type="ECO:0000313" key="3">
    <source>
        <dbReference type="Proteomes" id="UP000595917"/>
    </source>
</evidence>
<gene>
    <name evidence="2" type="ORF">JFL75_17590</name>
</gene>
<keyword evidence="3" id="KW-1185">Reference proteome</keyword>
<feature type="transmembrane region" description="Helical" evidence="1">
    <location>
        <begin position="21"/>
        <end position="46"/>
    </location>
</feature>
<evidence type="ECO:0000313" key="2">
    <source>
        <dbReference type="EMBL" id="QQO08717.1"/>
    </source>
</evidence>
<reference evidence="2" key="1">
    <citation type="submission" date="2021-01" db="EMBL/GenBank/DDBJ databases">
        <title>Description of Breznakiella homolactica.</title>
        <authorList>
            <person name="Song Y."/>
            <person name="Brune A."/>
        </authorList>
    </citation>
    <scope>NUCLEOTIDE SEQUENCE</scope>
    <source>
        <strain evidence="2">RmG30</strain>
    </source>
</reference>
<proteinExistence type="predicted"/>
<protein>
    <submittedName>
        <fullName evidence="2">Uncharacterized protein</fullName>
    </submittedName>
</protein>
<feature type="transmembrane region" description="Helical" evidence="1">
    <location>
        <begin position="84"/>
        <end position="104"/>
    </location>
</feature>
<keyword evidence="1" id="KW-1133">Transmembrane helix</keyword>
<dbReference type="KEGG" id="bhc:JFL75_17590"/>
<sequence length="378" mass="42957">MDTETALITIKKTLGRILAGAVKFSNIILFILLFLFAGILVGIILIDRYVTDSFFTGQIINILIENKLAVWLFSPAQWLIKHSIANMLGFLLICTVLLLLKSFFKRVVYKKQRGTWRVIIASFANLLVNFAILIILFVVFVNIIVAGYVTNTYDSIVSGDGGKYEYADMVNQIEMHLNDTKAAASLALGKLMFDVNYSRDIPENLSDDEYRELALELCALIELKGSVDNAEEHYFRNNFSRAPKTLSGMIETITSSEDNKFGWKLMPPDQSLLHMYGPDGEYNLKFISSDGYFEAVYNRAGELLTEENDPVNMGTFNYADPVSAPGKHSVYDVLPYFVWNNTEEVLRMYSDGMGEPQDYYANEDAQERYNRYRAFSEN</sequence>
<feature type="transmembrane region" description="Helical" evidence="1">
    <location>
        <begin position="116"/>
        <end position="149"/>
    </location>
</feature>
<dbReference type="Proteomes" id="UP000595917">
    <property type="component" value="Chromosome"/>
</dbReference>
<dbReference type="RefSeq" id="WP_215626023.1">
    <property type="nucleotide sequence ID" value="NZ_CP067089.2"/>
</dbReference>
<dbReference type="AlphaFoldDB" id="A0A7T8B9Q3"/>
<keyword evidence="1" id="KW-0812">Transmembrane</keyword>
<dbReference type="EMBL" id="CP067089">
    <property type="protein sequence ID" value="QQO08717.1"/>
    <property type="molecule type" value="Genomic_DNA"/>
</dbReference>
<evidence type="ECO:0000256" key="1">
    <source>
        <dbReference type="SAM" id="Phobius"/>
    </source>
</evidence>
<organism evidence="2 3">
    <name type="scientific">Breznakiella homolactica</name>
    <dbReference type="NCBI Taxonomy" id="2798577"/>
    <lineage>
        <taxon>Bacteria</taxon>
        <taxon>Pseudomonadati</taxon>
        <taxon>Spirochaetota</taxon>
        <taxon>Spirochaetia</taxon>
        <taxon>Spirochaetales</taxon>
        <taxon>Breznakiellaceae</taxon>
        <taxon>Breznakiella</taxon>
    </lineage>
</organism>
<name>A0A7T8B9Q3_9SPIR</name>
<accession>A0A7T8B9Q3</accession>
<keyword evidence="1" id="KW-0472">Membrane</keyword>